<evidence type="ECO:0000256" key="3">
    <source>
        <dbReference type="ARBA" id="ARBA00012759"/>
    </source>
</evidence>
<keyword evidence="6 8" id="KW-0378">Hydrolase</keyword>
<dbReference type="Proteomes" id="UP000217790">
    <property type="component" value="Unassembled WGS sequence"/>
</dbReference>
<dbReference type="AlphaFoldDB" id="A0A2H3D6V8"/>
<dbReference type="InParanoid" id="A0A2H3D6V8"/>
<feature type="active site" description="Nucleophile" evidence="8">
    <location>
        <position position="101"/>
    </location>
</feature>
<dbReference type="Pfam" id="PF01088">
    <property type="entry name" value="Peptidase_C12"/>
    <property type="match status" value="1"/>
</dbReference>
<dbReference type="InterPro" id="IPR036959">
    <property type="entry name" value="Peptidase_C12_UCH_sf"/>
</dbReference>
<feature type="site" description="Transition state stabilizer" evidence="8">
    <location>
        <position position="95"/>
    </location>
</feature>
<evidence type="ECO:0000256" key="7">
    <source>
        <dbReference type="ARBA" id="ARBA00022807"/>
    </source>
</evidence>
<comment type="similarity">
    <text evidence="2 8">Belongs to the peptidase C12 family.</text>
</comment>
<evidence type="ECO:0000256" key="8">
    <source>
        <dbReference type="PROSITE-ProRule" id="PRU01393"/>
    </source>
</evidence>
<dbReference type="Gene3D" id="3.40.532.10">
    <property type="entry name" value="Peptidase C12, ubiquitin carboxyl-terminal hydrolase"/>
    <property type="match status" value="1"/>
</dbReference>
<evidence type="ECO:0000256" key="1">
    <source>
        <dbReference type="ARBA" id="ARBA00000707"/>
    </source>
</evidence>
<proteinExistence type="inferred from homology"/>
<dbReference type="PANTHER" id="PTHR10589">
    <property type="entry name" value="UBIQUITIN CARBOXYL-TERMINAL HYDROLASE"/>
    <property type="match status" value="1"/>
</dbReference>
<keyword evidence="7 8" id="KW-0788">Thiol protease</keyword>
<feature type="active site" description="Proton donor" evidence="8">
    <location>
        <position position="171"/>
    </location>
</feature>
<accession>A0A2H3D6V8</accession>
<dbReference type="SUPFAM" id="SSF54001">
    <property type="entry name" value="Cysteine proteinases"/>
    <property type="match status" value="1"/>
</dbReference>
<evidence type="ECO:0000259" key="9">
    <source>
        <dbReference type="PROSITE" id="PS52048"/>
    </source>
</evidence>
<dbReference type="InterPro" id="IPR038765">
    <property type="entry name" value="Papain-like_cys_pep_sf"/>
</dbReference>
<evidence type="ECO:0000256" key="5">
    <source>
        <dbReference type="ARBA" id="ARBA00022786"/>
    </source>
</evidence>
<feature type="site" description="Important for enzyme activity" evidence="8">
    <location>
        <position position="186"/>
    </location>
</feature>
<protein>
    <recommendedName>
        <fullName evidence="3 8">ubiquitinyl hydrolase 1</fullName>
        <ecNumber evidence="3 8">3.4.19.12</ecNumber>
    </recommendedName>
</protein>
<feature type="domain" description="UCH catalytic" evidence="9">
    <location>
        <begin position="7"/>
        <end position="239"/>
    </location>
</feature>
<evidence type="ECO:0000256" key="4">
    <source>
        <dbReference type="ARBA" id="ARBA00022670"/>
    </source>
</evidence>
<sequence>LDLVGGPFAVIKSDPGKPLNCILTHYSYSCMQVFSHPQHVNSESRTSRSSKYTEPCAVDHLHPYGLVFCFCWRKDTHRPTNFKDPAAEHVWFANQLSDDACASQAILNILFNCSNINIGKELSANNTLATAILNAAKKEKEKMKQDHNPPPNKCAKTKKPPLKEGDKEIYHFISYIPAYGKVWELDGLKSGPLEVGDVMAMTEWMDIVQPALRTKMHKYGGGGDNGGHDIQFSLLAIVDDAYEKASNE</sequence>
<dbReference type="GO" id="GO:0004843">
    <property type="term" value="F:cysteine-type deubiquitinase activity"/>
    <property type="evidence" value="ECO:0007669"/>
    <property type="project" value="UniProtKB-UniRule"/>
</dbReference>
<dbReference type="EC" id="3.4.19.12" evidence="3 8"/>
<dbReference type="PANTHER" id="PTHR10589:SF16">
    <property type="entry name" value="UBIQUITIN CARBOXYL-TERMINAL HYDROLASE ISOZYME L5"/>
    <property type="match status" value="1"/>
</dbReference>
<dbReference type="GO" id="GO:0006511">
    <property type="term" value="P:ubiquitin-dependent protein catabolic process"/>
    <property type="evidence" value="ECO:0007669"/>
    <property type="project" value="UniProtKB-UniRule"/>
</dbReference>
<name>A0A2H3D6V8_ARMGA</name>
<feature type="non-terminal residue" evidence="10">
    <location>
        <position position="248"/>
    </location>
</feature>
<evidence type="ECO:0000313" key="10">
    <source>
        <dbReference type="EMBL" id="PBK83216.1"/>
    </source>
</evidence>
<dbReference type="GO" id="GO:0016579">
    <property type="term" value="P:protein deubiquitination"/>
    <property type="evidence" value="ECO:0007669"/>
    <property type="project" value="TreeGrafter"/>
</dbReference>
<evidence type="ECO:0000313" key="11">
    <source>
        <dbReference type="Proteomes" id="UP000217790"/>
    </source>
</evidence>
<organism evidence="10 11">
    <name type="scientific">Armillaria gallica</name>
    <name type="common">Bulbous honey fungus</name>
    <name type="synonym">Armillaria bulbosa</name>
    <dbReference type="NCBI Taxonomy" id="47427"/>
    <lineage>
        <taxon>Eukaryota</taxon>
        <taxon>Fungi</taxon>
        <taxon>Dikarya</taxon>
        <taxon>Basidiomycota</taxon>
        <taxon>Agaricomycotina</taxon>
        <taxon>Agaricomycetes</taxon>
        <taxon>Agaricomycetidae</taxon>
        <taxon>Agaricales</taxon>
        <taxon>Marasmiineae</taxon>
        <taxon>Physalacriaceae</taxon>
        <taxon>Armillaria</taxon>
    </lineage>
</organism>
<dbReference type="STRING" id="47427.A0A2H3D6V8"/>
<dbReference type="EMBL" id="KZ293708">
    <property type="protein sequence ID" value="PBK83216.1"/>
    <property type="molecule type" value="Genomic_DNA"/>
</dbReference>
<dbReference type="OrthoDB" id="1924260at2759"/>
<keyword evidence="11" id="KW-1185">Reference proteome</keyword>
<feature type="non-terminal residue" evidence="10">
    <location>
        <position position="1"/>
    </location>
</feature>
<dbReference type="InterPro" id="IPR001578">
    <property type="entry name" value="Peptidase_C12_UCH"/>
</dbReference>
<gene>
    <name evidence="10" type="ORF">ARMGADRAFT_1137388</name>
</gene>
<dbReference type="OMA" id="NCILTHY"/>
<evidence type="ECO:0000256" key="2">
    <source>
        <dbReference type="ARBA" id="ARBA00009326"/>
    </source>
</evidence>
<dbReference type="PROSITE" id="PS52048">
    <property type="entry name" value="UCH_DOMAIN"/>
    <property type="match status" value="1"/>
</dbReference>
<keyword evidence="4 8" id="KW-0645">Protease</keyword>
<dbReference type="GO" id="GO:0005737">
    <property type="term" value="C:cytoplasm"/>
    <property type="evidence" value="ECO:0007669"/>
    <property type="project" value="TreeGrafter"/>
</dbReference>
<reference evidence="11" key="1">
    <citation type="journal article" date="2017" name="Nat. Ecol. Evol.">
        <title>Genome expansion and lineage-specific genetic innovations in the forest pathogenic fungi Armillaria.</title>
        <authorList>
            <person name="Sipos G."/>
            <person name="Prasanna A.N."/>
            <person name="Walter M.C."/>
            <person name="O'Connor E."/>
            <person name="Balint B."/>
            <person name="Krizsan K."/>
            <person name="Kiss B."/>
            <person name="Hess J."/>
            <person name="Varga T."/>
            <person name="Slot J."/>
            <person name="Riley R."/>
            <person name="Boka B."/>
            <person name="Rigling D."/>
            <person name="Barry K."/>
            <person name="Lee J."/>
            <person name="Mihaltcheva S."/>
            <person name="LaButti K."/>
            <person name="Lipzen A."/>
            <person name="Waldron R."/>
            <person name="Moloney N.M."/>
            <person name="Sperisen C."/>
            <person name="Kredics L."/>
            <person name="Vagvoelgyi C."/>
            <person name="Patrignani A."/>
            <person name="Fitzpatrick D."/>
            <person name="Nagy I."/>
            <person name="Doyle S."/>
            <person name="Anderson J.B."/>
            <person name="Grigoriev I.V."/>
            <person name="Gueldener U."/>
            <person name="Muensterkoetter M."/>
            <person name="Nagy L.G."/>
        </authorList>
    </citation>
    <scope>NUCLEOTIDE SEQUENCE [LARGE SCALE GENOMIC DNA]</scope>
    <source>
        <strain evidence="11">Ar21-2</strain>
    </source>
</reference>
<keyword evidence="5 8" id="KW-0833">Ubl conjugation pathway</keyword>
<comment type="catalytic activity">
    <reaction evidence="1 8">
        <text>Thiol-dependent hydrolysis of ester, thioester, amide, peptide and isopeptide bonds formed by the C-terminal Gly of ubiquitin (a 76-residue protein attached to proteins as an intracellular targeting signal).</text>
        <dbReference type="EC" id="3.4.19.12"/>
    </reaction>
</comment>
<evidence type="ECO:0000256" key="6">
    <source>
        <dbReference type="ARBA" id="ARBA00022801"/>
    </source>
</evidence>